<protein>
    <recommendedName>
        <fullName evidence="2">DUF3444 domain-containing protein</fullName>
    </recommendedName>
</protein>
<dbReference type="Pfam" id="PF11926">
    <property type="entry name" value="DUF3444"/>
    <property type="match status" value="2"/>
</dbReference>
<evidence type="ECO:0000313" key="4">
    <source>
        <dbReference type="Proteomes" id="UP000032180"/>
    </source>
</evidence>
<dbReference type="EnsemblPlants" id="LPERR11G14420.1">
    <property type="protein sequence ID" value="LPERR11G14420.1"/>
    <property type="gene ID" value="LPERR11G14420"/>
</dbReference>
<feature type="domain" description="DUF3444" evidence="2">
    <location>
        <begin position="548"/>
        <end position="749"/>
    </location>
</feature>
<feature type="compositionally biased region" description="Polar residues" evidence="1">
    <location>
        <begin position="60"/>
        <end position="85"/>
    </location>
</feature>
<name>A0A0D9XTH9_9ORYZ</name>
<feature type="region of interest" description="Disordered" evidence="1">
    <location>
        <begin position="517"/>
        <end position="537"/>
    </location>
</feature>
<reference evidence="3" key="3">
    <citation type="submission" date="2015-04" db="UniProtKB">
        <authorList>
            <consortium name="EnsemblPlants"/>
        </authorList>
    </citation>
    <scope>IDENTIFICATION</scope>
</reference>
<dbReference type="AlphaFoldDB" id="A0A0D9XTH9"/>
<evidence type="ECO:0000256" key="1">
    <source>
        <dbReference type="SAM" id="MobiDB-lite"/>
    </source>
</evidence>
<evidence type="ECO:0000259" key="2">
    <source>
        <dbReference type="Pfam" id="PF11926"/>
    </source>
</evidence>
<dbReference type="STRING" id="77586.A0A0D9XTH9"/>
<dbReference type="PANTHER" id="PTHR47374:SF9">
    <property type="entry name" value="DUF3444 DOMAIN-CONTAINING PROTEIN"/>
    <property type="match status" value="1"/>
</dbReference>
<reference evidence="4" key="2">
    <citation type="submission" date="2013-12" db="EMBL/GenBank/DDBJ databases">
        <authorList>
            <person name="Yu Y."/>
            <person name="Lee S."/>
            <person name="de Baynast K."/>
            <person name="Wissotski M."/>
            <person name="Liu L."/>
            <person name="Talag J."/>
            <person name="Goicoechea J."/>
            <person name="Angelova A."/>
            <person name="Jetty R."/>
            <person name="Kudrna D."/>
            <person name="Golser W."/>
            <person name="Rivera L."/>
            <person name="Zhang J."/>
            <person name="Wing R."/>
        </authorList>
    </citation>
    <scope>NUCLEOTIDE SEQUENCE</scope>
</reference>
<dbReference type="HOGENOM" id="CLU_004676_2_0_1"/>
<keyword evidence="4" id="KW-1185">Reference proteome</keyword>
<reference evidence="3 4" key="1">
    <citation type="submission" date="2012-08" db="EMBL/GenBank/DDBJ databases">
        <title>Oryza genome evolution.</title>
        <authorList>
            <person name="Wing R.A."/>
        </authorList>
    </citation>
    <scope>NUCLEOTIDE SEQUENCE</scope>
</reference>
<dbReference type="Gramene" id="LPERR11G14420.1">
    <property type="protein sequence ID" value="LPERR11G14420.1"/>
    <property type="gene ID" value="LPERR11G14420"/>
</dbReference>
<feature type="region of interest" description="Disordered" evidence="1">
    <location>
        <begin position="180"/>
        <end position="230"/>
    </location>
</feature>
<proteinExistence type="predicted"/>
<dbReference type="eggNOG" id="ENOG502QS8C">
    <property type="taxonomic scope" value="Eukaryota"/>
</dbReference>
<feature type="domain" description="DUF3444" evidence="2">
    <location>
        <begin position="231"/>
        <end position="436"/>
    </location>
</feature>
<organism evidence="3 4">
    <name type="scientific">Leersia perrieri</name>
    <dbReference type="NCBI Taxonomy" id="77586"/>
    <lineage>
        <taxon>Eukaryota</taxon>
        <taxon>Viridiplantae</taxon>
        <taxon>Streptophyta</taxon>
        <taxon>Embryophyta</taxon>
        <taxon>Tracheophyta</taxon>
        <taxon>Spermatophyta</taxon>
        <taxon>Magnoliopsida</taxon>
        <taxon>Liliopsida</taxon>
        <taxon>Poales</taxon>
        <taxon>Poaceae</taxon>
        <taxon>BOP clade</taxon>
        <taxon>Oryzoideae</taxon>
        <taxon>Oryzeae</taxon>
        <taxon>Oryzinae</taxon>
        <taxon>Leersia</taxon>
    </lineage>
</organism>
<feature type="compositionally biased region" description="Polar residues" evidence="1">
    <location>
        <begin position="102"/>
        <end position="118"/>
    </location>
</feature>
<accession>A0A0D9XTH9</accession>
<sequence length="775" mass="86858">MTRGKVHLPAMNQVKYSATTANGYSGGCPIPGPAGPDIVGRQKSGTEGASVAPNDAMNVTGLSKPSSTGVSTDAKSWINVAQSNENTKEGSSMDVEKKANHSMMNQRKSSVQTSNENISLEDASSVVPNSAVPSSLRRSARRKQDADDNRSPISNVKKKQKKNKVLSDIDLNCQRIFNENATGGDKQSVPPHVSSTVDIQDHQKVSDADSKDSTKEGPTEIVDQNEPNYSEKLTLPDTDFYDFEKLREINLFAVGQIWALYDNLDAMPRFYARIKHFDASNFKVHLTWLEYKTANEEEQKWTDEELPVACGKFCLGTTEVSHDRLMFSHIVSWTKGKRRNIYEVYPTKGEVWALYKDWSIQWNSDADSHRCNEYEVVEVMSDFSVNAGVTVVPLVRIKGFVSLFATAKDKSTIVIASSELLRFSHNIPCYRTNGNEKAGVPAGFMELDTASLPKDMHTIFPSVTLDSYISLGKKEGSTIIDLTTDSTSCGTDTGNVQKENFSEAHICHPVATENDECRSSEKNTSLPENGHGADGFGNSYEPSCPSPSICSYPDSEFHNFEEGRACEKFERGQIWALYSDLDKFPKFYGWISKVELHPFRVHLIWLEACPEQDQEKRWLSQDIPVCCGKFKIRNWKAEYETTDTFSHLVHVGQMSSNWQVEILPQLGEIWSIYMNWTSEWTPSSIDTCEFAIGKIIECTEASIKISLLTQVNGYRAVFKPDKQSEVLEIPTRDHLRFSHRIPAFLLTEERGGKLRGFYELDPASVPDVFLYGDTP</sequence>
<dbReference type="InterPro" id="IPR024593">
    <property type="entry name" value="DUF3444"/>
</dbReference>
<dbReference type="Proteomes" id="UP000032180">
    <property type="component" value="Chromosome 11"/>
</dbReference>
<feature type="compositionally biased region" description="Low complexity" evidence="1">
    <location>
        <begin position="123"/>
        <end position="135"/>
    </location>
</feature>
<evidence type="ECO:0000313" key="3">
    <source>
        <dbReference type="EnsemblPlants" id="LPERR11G14420.1"/>
    </source>
</evidence>
<dbReference type="PANTHER" id="PTHR47374">
    <property type="entry name" value="ENDOSOME ANTIGEN-LIKE PROTEIN, PUTATIVE (DUF3444)-RELATED"/>
    <property type="match status" value="1"/>
</dbReference>
<feature type="region of interest" description="Disordered" evidence="1">
    <location>
        <begin position="33"/>
        <end position="162"/>
    </location>
</feature>
<feature type="compositionally biased region" description="Basic and acidic residues" evidence="1">
    <location>
        <begin position="199"/>
        <end position="218"/>
    </location>
</feature>